<accession>A0ABR1I568</accession>
<proteinExistence type="predicted"/>
<sequence>MATVNIVKYYFHKGNVPRDPERMRKLVALAYQTARDRQLYPKAVFIRSEVHDTTTINGVRQRDPRGLHVTFCYKDQNQTNCGTHVACHGYVTDEASLEFTEATHAGEKPDATKKNKKGAVVWPGLEDLWAAPDIGYSHLAKPGGDGR</sequence>
<gene>
    <name evidence="1" type="ORF">QQZ08_005390</name>
</gene>
<dbReference type="Proteomes" id="UP001498421">
    <property type="component" value="Unassembled WGS sequence"/>
</dbReference>
<name>A0ABR1I568_9HYPO</name>
<protein>
    <submittedName>
        <fullName evidence="1">Uncharacterized protein</fullName>
    </submittedName>
</protein>
<reference evidence="1 2" key="1">
    <citation type="journal article" date="2025" name="Microbiol. Resour. Announc.">
        <title>Draft genome sequences for Neonectria magnoliae and Neonectria punicea, canker pathogens of Liriodendron tulipifera and Acer saccharum in West Virginia.</title>
        <authorList>
            <person name="Petronek H.M."/>
            <person name="Kasson M.T."/>
            <person name="Metheny A.M."/>
            <person name="Stauder C.M."/>
            <person name="Lovett B."/>
            <person name="Lynch S.C."/>
            <person name="Garnas J.R."/>
            <person name="Kasson L.R."/>
            <person name="Stajich J.E."/>
        </authorList>
    </citation>
    <scope>NUCLEOTIDE SEQUENCE [LARGE SCALE GENOMIC DNA]</scope>
    <source>
        <strain evidence="1 2">NRRL 64651</strain>
    </source>
</reference>
<evidence type="ECO:0000313" key="1">
    <source>
        <dbReference type="EMBL" id="KAK7428150.1"/>
    </source>
</evidence>
<organism evidence="1 2">
    <name type="scientific">Neonectria magnoliae</name>
    <dbReference type="NCBI Taxonomy" id="2732573"/>
    <lineage>
        <taxon>Eukaryota</taxon>
        <taxon>Fungi</taxon>
        <taxon>Dikarya</taxon>
        <taxon>Ascomycota</taxon>
        <taxon>Pezizomycotina</taxon>
        <taxon>Sordariomycetes</taxon>
        <taxon>Hypocreomycetidae</taxon>
        <taxon>Hypocreales</taxon>
        <taxon>Nectriaceae</taxon>
        <taxon>Neonectria</taxon>
    </lineage>
</organism>
<dbReference type="EMBL" id="JAZAVK010000045">
    <property type="protein sequence ID" value="KAK7428150.1"/>
    <property type="molecule type" value="Genomic_DNA"/>
</dbReference>
<keyword evidence="2" id="KW-1185">Reference proteome</keyword>
<comment type="caution">
    <text evidence="1">The sequence shown here is derived from an EMBL/GenBank/DDBJ whole genome shotgun (WGS) entry which is preliminary data.</text>
</comment>
<evidence type="ECO:0000313" key="2">
    <source>
        <dbReference type="Proteomes" id="UP001498421"/>
    </source>
</evidence>